<dbReference type="InterPro" id="IPR002579">
    <property type="entry name" value="Met_Sox_Rdtase_MsrB_dom"/>
</dbReference>
<dbReference type="HAMAP" id="MF_01401">
    <property type="entry name" value="MsrA"/>
    <property type="match status" value="1"/>
</dbReference>
<evidence type="ECO:0000256" key="3">
    <source>
        <dbReference type="ARBA" id="ARBA00023268"/>
    </source>
</evidence>
<evidence type="ECO:0000256" key="7">
    <source>
        <dbReference type="HAMAP-Rule" id="MF_01401"/>
    </source>
</evidence>
<gene>
    <name evidence="7" type="primary">msrA</name>
    <name evidence="9" type="ORF">C6Y45_05885</name>
</gene>
<dbReference type="SUPFAM" id="SSF55068">
    <property type="entry name" value="Peptide methionine sulfoxide reductase"/>
    <property type="match status" value="1"/>
</dbReference>
<evidence type="ECO:0000256" key="2">
    <source>
        <dbReference type="ARBA" id="ARBA00023002"/>
    </source>
</evidence>
<name>A0A2T4U869_9BACI</name>
<comment type="catalytic activity">
    <reaction evidence="4 7">
        <text>L-methionyl-[protein] + [thioredoxin]-disulfide + H2O = L-methionyl-(S)-S-oxide-[protein] + [thioredoxin]-dithiol</text>
        <dbReference type="Rhea" id="RHEA:14217"/>
        <dbReference type="Rhea" id="RHEA-COMP:10698"/>
        <dbReference type="Rhea" id="RHEA-COMP:10700"/>
        <dbReference type="Rhea" id="RHEA-COMP:12313"/>
        <dbReference type="Rhea" id="RHEA-COMP:12315"/>
        <dbReference type="ChEBI" id="CHEBI:15377"/>
        <dbReference type="ChEBI" id="CHEBI:16044"/>
        <dbReference type="ChEBI" id="CHEBI:29950"/>
        <dbReference type="ChEBI" id="CHEBI:44120"/>
        <dbReference type="ChEBI" id="CHEBI:50058"/>
        <dbReference type="EC" id="1.8.4.11"/>
    </reaction>
</comment>
<dbReference type="OrthoDB" id="4174719at2"/>
<comment type="catalytic activity">
    <reaction evidence="5">
        <text>L-methionyl-[protein] + [thioredoxin]-disulfide + H2O = L-methionyl-(R)-S-oxide-[protein] + [thioredoxin]-dithiol</text>
        <dbReference type="Rhea" id="RHEA:24164"/>
        <dbReference type="Rhea" id="RHEA-COMP:10698"/>
        <dbReference type="Rhea" id="RHEA-COMP:10700"/>
        <dbReference type="Rhea" id="RHEA-COMP:12313"/>
        <dbReference type="Rhea" id="RHEA-COMP:12314"/>
        <dbReference type="ChEBI" id="CHEBI:15377"/>
        <dbReference type="ChEBI" id="CHEBI:16044"/>
        <dbReference type="ChEBI" id="CHEBI:29950"/>
        <dbReference type="ChEBI" id="CHEBI:45764"/>
        <dbReference type="ChEBI" id="CHEBI:50058"/>
        <dbReference type="EC" id="1.8.4.12"/>
    </reaction>
</comment>
<protein>
    <recommendedName>
        <fullName evidence="7">Peptide methionine sulfoxide reductase MsrA</fullName>
        <shortName evidence="7">Protein-methionine-S-oxide reductase</shortName>
        <ecNumber evidence="7">1.8.4.11</ecNumber>
    </recommendedName>
    <alternativeName>
        <fullName evidence="7">Peptide-methionine (S)-S-oxide reductase</fullName>
        <shortName evidence="7">Peptide Met(O) reductase</shortName>
    </alternativeName>
</protein>
<dbReference type="Pfam" id="PF01625">
    <property type="entry name" value="PMSR"/>
    <property type="match status" value="1"/>
</dbReference>
<evidence type="ECO:0000313" key="10">
    <source>
        <dbReference type="Proteomes" id="UP000240509"/>
    </source>
</evidence>
<dbReference type="Gene3D" id="2.170.150.20">
    <property type="entry name" value="Peptide methionine sulfoxide reductase"/>
    <property type="match status" value="1"/>
</dbReference>
<evidence type="ECO:0000256" key="4">
    <source>
        <dbReference type="ARBA" id="ARBA00047806"/>
    </source>
</evidence>
<dbReference type="Pfam" id="PF01641">
    <property type="entry name" value="SelR"/>
    <property type="match status" value="1"/>
</dbReference>
<dbReference type="AlphaFoldDB" id="A0A2T4U869"/>
<dbReference type="NCBIfam" id="TIGR00357">
    <property type="entry name" value="peptide-methionine (R)-S-oxide reductase MsrB"/>
    <property type="match status" value="1"/>
</dbReference>
<dbReference type="EMBL" id="PZJJ01000006">
    <property type="protein sequence ID" value="PTL39584.1"/>
    <property type="molecule type" value="Genomic_DNA"/>
</dbReference>
<dbReference type="PANTHER" id="PTHR43774:SF1">
    <property type="entry name" value="PEPTIDE METHIONINE SULFOXIDE REDUCTASE MSRA 2"/>
    <property type="match status" value="1"/>
</dbReference>
<accession>A0A2T4U869</accession>
<comment type="caution">
    <text evidence="9">The sequence shown here is derived from an EMBL/GenBank/DDBJ whole genome shotgun (WGS) entry which is preliminary data.</text>
</comment>
<dbReference type="InterPro" id="IPR011057">
    <property type="entry name" value="Mss4-like_sf"/>
</dbReference>
<evidence type="ECO:0000256" key="1">
    <source>
        <dbReference type="ARBA" id="ARBA00005591"/>
    </source>
</evidence>
<dbReference type="InterPro" id="IPR036509">
    <property type="entry name" value="Met_Sox_Rdtase_MsrA_sf"/>
</dbReference>
<proteinExistence type="inferred from homology"/>
<comment type="similarity">
    <text evidence="1 7">Belongs to the MsrA Met sulfoxide reductase family.</text>
</comment>
<dbReference type="GO" id="GO:0033744">
    <property type="term" value="F:L-methionine:thioredoxin-disulfide S-oxidoreductase activity"/>
    <property type="evidence" value="ECO:0007669"/>
    <property type="project" value="RHEA"/>
</dbReference>
<dbReference type="PANTHER" id="PTHR43774">
    <property type="entry name" value="PEPTIDE METHIONINE SULFOXIDE REDUCTASE"/>
    <property type="match status" value="1"/>
</dbReference>
<dbReference type="PROSITE" id="PS51790">
    <property type="entry name" value="MSRB"/>
    <property type="match status" value="1"/>
</dbReference>
<dbReference type="GO" id="GO:0033743">
    <property type="term" value="F:peptide-methionine (R)-S-oxide reductase activity"/>
    <property type="evidence" value="ECO:0007669"/>
    <property type="project" value="UniProtKB-EC"/>
</dbReference>
<comment type="function">
    <text evidence="7">Has an important function as a repair enzyme for proteins that have been inactivated by oxidation. Catalyzes the reversible oxidation-reduction of methionine sulfoxide in proteins to methionine.</text>
</comment>
<organism evidence="9 10">
    <name type="scientific">Alkalicoccus saliphilus</name>
    <dbReference type="NCBI Taxonomy" id="200989"/>
    <lineage>
        <taxon>Bacteria</taxon>
        <taxon>Bacillati</taxon>
        <taxon>Bacillota</taxon>
        <taxon>Bacilli</taxon>
        <taxon>Bacillales</taxon>
        <taxon>Bacillaceae</taxon>
        <taxon>Alkalicoccus</taxon>
    </lineage>
</organism>
<evidence type="ECO:0000259" key="8">
    <source>
        <dbReference type="PROSITE" id="PS51790"/>
    </source>
</evidence>
<evidence type="ECO:0000256" key="6">
    <source>
        <dbReference type="ARBA" id="ARBA00048782"/>
    </source>
</evidence>
<dbReference type="Gene3D" id="3.30.1060.10">
    <property type="entry name" value="Peptide methionine sulphoxide reductase MsrA"/>
    <property type="match status" value="1"/>
</dbReference>
<dbReference type="GO" id="GO:0008113">
    <property type="term" value="F:peptide-methionine (S)-S-oxide reductase activity"/>
    <property type="evidence" value="ECO:0007669"/>
    <property type="project" value="UniProtKB-UniRule"/>
</dbReference>
<evidence type="ECO:0000313" key="9">
    <source>
        <dbReference type="EMBL" id="PTL39584.1"/>
    </source>
</evidence>
<evidence type="ECO:0000256" key="5">
    <source>
        <dbReference type="ARBA" id="ARBA00048488"/>
    </source>
</evidence>
<dbReference type="EC" id="1.8.4.11" evidence="7"/>
<sequence length="371" mass="43375">MIVISAVVFIPIIYDYVVNRSYGSFPVETNNQSFQEEATFAGGCFWCIEAPFEEIEGVDSAVTGYTGGQQENPTYEEVSSGETGHMEAVKVRYDASLVTYEELLEVFWRQIDPTDPEGQFEDRGQQYSTAIFYHSEEQKRTAEDSKERLEESGIFEGQIVTDIRPAETFYQAEDYHQNFFRDNAVRYEFYRANSVRDEFREEHWGEDLDYEVAYDPEQLPFWRQYEEESEARLQERLTSMQFEVTQNRETEESFENDFWNHFEKGIYVDVVSGEPLFSSTDKFESGTGHPSFTDPLSEEYVIEEIIMTASGQRREVRSFYADSHLGFVHEDEVYEDGYYVINSAALVFIAEENMSRQGYEDFLYLFEENQG</sequence>
<keyword evidence="2 7" id="KW-0560">Oxidoreductase</keyword>
<dbReference type="SUPFAM" id="SSF51316">
    <property type="entry name" value="Mss4-like"/>
    <property type="match status" value="1"/>
</dbReference>
<dbReference type="NCBIfam" id="TIGR00401">
    <property type="entry name" value="msrA"/>
    <property type="match status" value="1"/>
</dbReference>
<keyword evidence="10" id="KW-1185">Reference proteome</keyword>
<dbReference type="Proteomes" id="UP000240509">
    <property type="component" value="Unassembled WGS sequence"/>
</dbReference>
<dbReference type="InterPro" id="IPR002569">
    <property type="entry name" value="Met_Sox_Rdtase_MsrA_dom"/>
</dbReference>
<feature type="active site" evidence="7">
    <location>
        <position position="44"/>
    </location>
</feature>
<keyword evidence="3" id="KW-0511">Multifunctional enzyme</keyword>
<reference evidence="9 10" key="1">
    <citation type="submission" date="2018-03" db="EMBL/GenBank/DDBJ databases">
        <title>Alkalicoccus saliphilus sp. nov., isolated from a mineral pool.</title>
        <authorList>
            <person name="Zhao B."/>
        </authorList>
    </citation>
    <scope>NUCLEOTIDE SEQUENCE [LARGE SCALE GENOMIC DNA]</scope>
    <source>
        <strain evidence="9 10">6AG</strain>
    </source>
</reference>
<feature type="domain" description="MsrB" evidence="8">
    <location>
        <begin position="230"/>
        <end position="351"/>
    </location>
</feature>
<comment type="catalytic activity">
    <reaction evidence="6 7">
        <text>[thioredoxin]-disulfide + L-methionine + H2O = L-methionine (S)-S-oxide + [thioredoxin]-dithiol</text>
        <dbReference type="Rhea" id="RHEA:19993"/>
        <dbReference type="Rhea" id="RHEA-COMP:10698"/>
        <dbReference type="Rhea" id="RHEA-COMP:10700"/>
        <dbReference type="ChEBI" id="CHEBI:15377"/>
        <dbReference type="ChEBI" id="CHEBI:29950"/>
        <dbReference type="ChEBI" id="CHEBI:50058"/>
        <dbReference type="ChEBI" id="CHEBI:57844"/>
        <dbReference type="ChEBI" id="CHEBI:58772"/>
        <dbReference type="EC" id="1.8.4.11"/>
    </reaction>
</comment>